<dbReference type="Pfam" id="PF00324">
    <property type="entry name" value="AA_permease"/>
    <property type="match status" value="1"/>
</dbReference>
<feature type="transmembrane region" description="Helical" evidence="8">
    <location>
        <begin position="157"/>
        <end position="179"/>
    </location>
</feature>
<keyword evidence="7 8" id="KW-0472">Membrane</keyword>
<reference evidence="10 11" key="1">
    <citation type="submission" date="2018-12" db="EMBL/GenBank/DDBJ databases">
        <title>Complete Genome Sequence of Glutamicibacter creatinolyticus strain LGCM259,isolated from an abscess of a 12-year-old mare in Italy.</title>
        <authorList>
            <person name="Santos R.G."/>
            <person name="Silva A.L."/>
            <person name="Seyffert N."/>
            <person name="Castro T.L.P."/>
            <person name="Attili A.R."/>
            <person name="Rifici C."/>
            <person name="Mazzullo G."/>
            <person name="Brenig B."/>
            <person name="Venanzi F."/>
            <person name="Azevedo V."/>
        </authorList>
    </citation>
    <scope>NUCLEOTIDE SEQUENCE [LARGE SCALE GENOMIC DNA]</scope>
    <source>
        <strain evidence="10 11">LGCM 259</strain>
    </source>
</reference>
<feature type="transmembrane region" description="Helical" evidence="8">
    <location>
        <begin position="127"/>
        <end position="145"/>
    </location>
</feature>
<comment type="similarity">
    <text evidence="2">Belongs to the amino acid-polyamine-organocation (APC) superfamily. Amino acid transporter (AAT) (TC 2.A.3.1) family.</text>
</comment>
<evidence type="ECO:0000256" key="3">
    <source>
        <dbReference type="ARBA" id="ARBA00022448"/>
    </source>
</evidence>
<evidence type="ECO:0000313" key="10">
    <source>
        <dbReference type="EMBL" id="QCY45979.1"/>
    </source>
</evidence>
<feature type="transmembrane region" description="Helical" evidence="8">
    <location>
        <begin position="338"/>
        <end position="356"/>
    </location>
</feature>
<feature type="domain" description="Amino acid permease/ SLC12A" evidence="9">
    <location>
        <begin position="23"/>
        <end position="448"/>
    </location>
</feature>
<protein>
    <submittedName>
        <fullName evidence="10">Amino acid permease</fullName>
    </submittedName>
</protein>
<dbReference type="Gene3D" id="1.20.1740.10">
    <property type="entry name" value="Amino acid/polyamine transporter I"/>
    <property type="match status" value="1"/>
</dbReference>
<feature type="transmembrane region" description="Helical" evidence="8">
    <location>
        <begin position="25"/>
        <end position="44"/>
    </location>
</feature>
<feature type="transmembrane region" description="Helical" evidence="8">
    <location>
        <begin position="362"/>
        <end position="386"/>
    </location>
</feature>
<dbReference type="FunFam" id="1.20.1740.10:FF:000001">
    <property type="entry name" value="Amino acid permease"/>
    <property type="match status" value="1"/>
</dbReference>
<evidence type="ECO:0000256" key="1">
    <source>
        <dbReference type="ARBA" id="ARBA00004141"/>
    </source>
</evidence>
<dbReference type="GO" id="GO:0016020">
    <property type="term" value="C:membrane"/>
    <property type="evidence" value="ECO:0007669"/>
    <property type="project" value="UniProtKB-SubCell"/>
</dbReference>
<feature type="transmembrane region" description="Helical" evidence="8">
    <location>
        <begin position="205"/>
        <end position="227"/>
    </location>
</feature>
<dbReference type="RefSeq" id="WP_246049673.1">
    <property type="nucleotide sequence ID" value="NZ_CP034412.1"/>
</dbReference>
<dbReference type="GO" id="GO:0006865">
    <property type="term" value="P:amino acid transport"/>
    <property type="evidence" value="ECO:0007669"/>
    <property type="project" value="UniProtKB-KW"/>
</dbReference>
<organism evidence="10 11">
    <name type="scientific">Glutamicibacter creatinolyticus</name>
    <dbReference type="NCBI Taxonomy" id="162496"/>
    <lineage>
        <taxon>Bacteria</taxon>
        <taxon>Bacillati</taxon>
        <taxon>Actinomycetota</taxon>
        <taxon>Actinomycetes</taxon>
        <taxon>Micrococcales</taxon>
        <taxon>Micrococcaceae</taxon>
        <taxon>Glutamicibacter</taxon>
    </lineage>
</organism>
<sequence>MSESTGPDATGGGLKRTLGSGQMSMIALGGAIGTGLFMGSKLGIEMAGSSVILSYVLGGLIALLVMGALAEMTVQHPVSGSFGLFAQKYLGNYAGFMTRYLYWSALVLAVGTEVSVVGQYMQLWFPQVQPLLWVVLFSVALLGVNMSNVRAFGSTEYWFSAIKVFAVLAFIIVAGWLVLGSGNPDYGVANYTAQAPFFAGGPLGVWGAVIVAIFSYMGVEVIAIAAAEARQPRVAVRRAFKVTFLRLLLFYIATLGLILCIAPRDELLNGGSPFVTVMQVVGIPYADSVLNFVLIVAALSAMNAQLYAASRTLKSLSEVGYAPALSGRVAANGAPVHAVWMSAGGIAVAAVVYALVPEGGMGIMISLATFGAMATWLMILLSHVAFRRRHRQQGTTPDFRLPGFPAGSLLGALLLAGLLVTSLFTEQFRLTLVFGVPFVVVISIIYRFLGRRADKLHSGTVASGPSGTS</sequence>
<keyword evidence="11" id="KW-1185">Reference proteome</keyword>
<dbReference type="InterPro" id="IPR004841">
    <property type="entry name" value="AA-permease/SLC12A_dom"/>
</dbReference>
<feature type="transmembrane region" description="Helical" evidence="8">
    <location>
        <begin position="239"/>
        <end position="262"/>
    </location>
</feature>
<feature type="transmembrane region" description="Helical" evidence="8">
    <location>
        <begin position="282"/>
        <end position="304"/>
    </location>
</feature>
<dbReference type="EMBL" id="CP034412">
    <property type="protein sequence ID" value="QCY45979.1"/>
    <property type="molecule type" value="Genomic_DNA"/>
</dbReference>
<dbReference type="PIRSF" id="PIRSF006060">
    <property type="entry name" value="AA_transporter"/>
    <property type="match status" value="1"/>
</dbReference>
<evidence type="ECO:0000256" key="8">
    <source>
        <dbReference type="SAM" id="Phobius"/>
    </source>
</evidence>
<comment type="subcellular location">
    <subcellularLocation>
        <location evidence="1">Membrane</location>
        <topology evidence="1">Multi-pass membrane protein</topology>
    </subcellularLocation>
</comment>
<dbReference type="PANTHER" id="PTHR43495:SF5">
    <property type="entry name" value="GAMMA-AMINOBUTYRIC ACID PERMEASE"/>
    <property type="match status" value="1"/>
</dbReference>
<name>A0A5B7WQ32_9MICC</name>
<dbReference type="AlphaFoldDB" id="A0A5B7WQ32"/>
<evidence type="ECO:0000256" key="2">
    <source>
        <dbReference type="ARBA" id="ARBA00008583"/>
    </source>
</evidence>
<evidence type="ECO:0000313" key="11">
    <source>
        <dbReference type="Proteomes" id="UP000307000"/>
    </source>
</evidence>
<gene>
    <name evidence="10" type="ORF">GcLGCM259_0195</name>
</gene>
<evidence type="ECO:0000256" key="5">
    <source>
        <dbReference type="ARBA" id="ARBA00022970"/>
    </source>
</evidence>
<proteinExistence type="inferred from homology"/>
<dbReference type="GO" id="GO:0055085">
    <property type="term" value="P:transmembrane transport"/>
    <property type="evidence" value="ECO:0007669"/>
    <property type="project" value="InterPro"/>
</dbReference>
<keyword evidence="4 8" id="KW-0812">Transmembrane</keyword>
<evidence type="ECO:0000256" key="4">
    <source>
        <dbReference type="ARBA" id="ARBA00022692"/>
    </source>
</evidence>
<evidence type="ECO:0000256" key="7">
    <source>
        <dbReference type="ARBA" id="ARBA00023136"/>
    </source>
</evidence>
<keyword evidence="5" id="KW-0029">Amino-acid transport</keyword>
<feature type="transmembrane region" description="Helical" evidence="8">
    <location>
        <begin position="406"/>
        <end position="424"/>
    </location>
</feature>
<accession>A0A5B7WQ32</accession>
<dbReference type="Proteomes" id="UP000307000">
    <property type="component" value="Chromosome"/>
</dbReference>
<feature type="transmembrane region" description="Helical" evidence="8">
    <location>
        <begin position="50"/>
        <end position="70"/>
    </location>
</feature>
<dbReference type="PANTHER" id="PTHR43495">
    <property type="entry name" value="GABA PERMEASE"/>
    <property type="match status" value="1"/>
</dbReference>
<feature type="transmembrane region" description="Helical" evidence="8">
    <location>
        <begin position="430"/>
        <end position="449"/>
    </location>
</feature>
<keyword evidence="6 8" id="KW-1133">Transmembrane helix</keyword>
<keyword evidence="3" id="KW-0813">Transport</keyword>
<dbReference type="KEGG" id="gcr:GcLGCM259_0195"/>
<evidence type="ECO:0000256" key="6">
    <source>
        <dbReference type="ARBA" id="ARBA00022989"/>
    </source>
</evidence>
<evidence type="ECO:0000259" key="9">
    <source>
        <dbReference type="Pfam" id="PF00324"/>
    </source>
</evidence>